<feature type="transmembrane region" description="Helical" evidence="2">
    <location>
        <begin position="283"/>
        <end position="306"/>
    </location>
</feature>
<reference evidence="4" key="1">
    <citation type="submission" date="2016-10" db="EMBL/GenBank/DDBJ databases">
        <authorList>
            <person name="Varghese N."/>
            <person name="Submissions S."/>
        </authorList>
    </citation>
    <scope>NUCLEOTIDE SEQUENCE [LARGE SCALE GENOMIC DNA]</scope>
    <source>
        <strain evidence="4">NLAE-zl-G277</strain>
    </source>
</reference>
<keyword evidence="2" id="KW-0812">Transmembrane</keyword>
<keyword evidence="2" id="KW-0472">Membrane</keyword>
<feature type="compositionally biased region" description="Basic and acidic residues" evidence="1">
    <location>
        <begin position="1"/>
        <end position="15"/>
    </location>
</feature>
<evidence type="ECO:0000313" key="3">
    <source>
        <dbReference type="EMBL" id="SET31702.1"/>
    </source>
</evidence>
<protein>
    <submittedName>
        <fullName evidence="3">Uncharacterized protein</fullName>
    </submittedName>
</protein>
<dbReference type="Proteomes" id="UP000198508">
    <property type="component" value="Unassembled WGS sequence"/>
</dbReference>
<keyword evidence="4" id="KW-1185">Reference proteome</keyword>
<evidence type="ECO:0000256" key="1">
    <source>
        <dbReference type="SAM" id="MobiDB-lite"/>
    </source>
</evidence>
<evidence type="ECO:0000313" key="4">
    <source>
        <dbReference type="Proteomes" id="UP000198508"/>
    </source>
</evidence>
<dbReference type="AlphaFoldDB" id="A0A1I0DJ94"/>
<keyword evidence="2" id="KW-1133">Transmembrane helix</keyword>
<feature type="region of interest" description="Disordered" evidence="1">
    <location>
        <begin position="208"/>
        <end position="233"/>
    </location>
</feature>
<feature type="transmembrane region" description="Helical" evidence="2">
    <location>
        <begin position="244"/>
        <end position="263"/>
    </location>
</feature>
<accession>A0A1I0DJ94</accession>
<feature type="region of interest" description="Disordered" evidence="1">
    <location>
        <begin position="1"/>
        <end position="56"/>
    </location>
</feature>
<sequence length="316" mass="33465">MDREAEEAMRDERINRQKNNNPEIRSRRRRRNGGGGNAAWRDEGKVAGDKEVAGGENAMTVDAEAAGGESTMVADTEAAGGENAMMADTEASGGESTTVADTEVAGGENAMMADTEASGGESTMVANMDVAGGENAETADTEVAEGENAETADTDKVGAGIENALPENGNAGDSAFELCSTANPTKPGTGHEPVCEAETQDKAADDEALGVNTPGDETYDGDETPVGSPSSQLPADYRIPPRKWFLTFMYMNIPVIGWIYLLVKAFGRKNTQLKDFARAYLLYKLVFLLVALIILGLAVYVGLGILDELLAYMEML</sequence>
<feature type="compositionally biased region" description="Basic and acidic residues" evidence="1">
    <location>
        <begin position="40"/>
        <end position="53"/>
    </location>
</feature>
<dbReference type="STRING" id="460384.SAMN05216313_104192"/>
<name>A0A1I0DJ94_9FIRM</name>
<proteinExistence type="predicted"/>
<organism evidence="3 4">
    <name type="scientific">Enterocloster lavalensis</name>
    <dbReference type="NCBI Taxonomy" id="460384"/>
    <lineage>
        <taxon>Bacteria</taxon>
        <taxon>Bacillati</taxon>
        <taxon>Bacillota</taxon>
        <taxon>Clostridia</taxon>
        <taxon>Lachnospirales</taxon>
        <taxon>Lachnospiraceae</taxon>
        <taxon>Enterocloster</taxon>
    </lineage>
</organism>
<evidence type="ECO:0000256" key="2">
    <source>
        <dbReference type="SAM" id="Phobius"/>
    </source>
</evidence>
<dbReference type="EMBL" id="FOIM01000004">
    <property type="protein sequence ID" value="SET31702.1"/>
    <property type="molecule type" value="Genomic_DNA"/>
</dbReference>
<gene>
    <name evidence="3" type="ORF">SAMN05216313_104192</name>
</gene>